<name>A0A3S1C4R7_ANAVA</name>
<gene>
    <name evidence="2" type="ORF">DSM107003_30580</name>
</gene>
<feature type="transmembrane region" description="Helical" evidence="1">
    <location>
        <begin position="6"/>
        <end position="24"/>
    </location>
</feature>
<sequence>MNLPLVVDIALGLIFIYLILSLLASEIQELIATVLQWRAIHLKKSIEILLAGDLKNSESPDVIELVNRIYNNPFIKSINQEAKGFFSILPRKLTWFIADTTRPLRKLIAKSAKGERTFDKEHSAPSYISADTFAATLIEELQQPKIIHGLTAVRLEKFKNQRLQEVETILTRSLRQIELTELANYITQDLKDDFKNLKTEYTNIVADFKNNKLDIDTSVNRMKHSLEKYIDNFQANIDDENPVLAETLRRLQAFCNHIFSSVEEAIIIGGLKPNINEIVQLMNTSNTVYKEMKTAIQDEDSQTYQTINQLMESLPSVIRGNIETIAKRAQYRAKSTEEGITILRREIEDSFDSSMQRAGGVYKRNAKGVAILIGILLAFGANADTFHIINRLSKDRVLREAIVYKVVQTIDQQSNSPNLSNIDTKKILEDVNLPIGWTDDNRLEQMNWNPIKIKGVPIFSLLTMFLGWIISGFAIAMGAPFWFDLLGKVMNVRNAGKSPKSVRNQDENNS</sequence>
<feature type="transmembrane region" description="Helical" evidence="1">
    <location>
        <begin position="458"/>
        <end position="483"/>
    </location>
</feature>
<dbReference type="AlphaFoldDB" id="A0A3S1C4R7"/>
<proteinExistence type="predicted"/>
<evidence type="ECO:0000313" key="2">
    <source>
        <dbReference type="EMBL" id="RUS95355.1"/>
    </source>
</evidence>
<keyword evidence="1" id="KW-1133">Transmembrane helix</keyword>
<organism evidence="2 3">
    <name type="scientific">Trichormus variabilis SAG 1403-4b</name>
    <dbReference type="NCBI Taxonomy" id="447716"/>
    <lineage>
        <taxon>Bacteria</taxon>
        <taxon>Bacillati</taxon>
        <taxon>Cyanobacteriota</taxon>
        <taxon>Cyanophyceae</taxon>
        <taxon>Nostocales</taxon>
        <taxon>Nostocaceae</taxon>
        <taxon>Trichormus</taxon>
    </lineage>
</organism>
<dbReference type="OrthoDB" id="6286374at2"/>
<comment type="caution">
    <text evidence="2">The sequence shown here is derived from an EMBL/GenBank/DDBJ whole genome shotgun (WGS) entry which is preliminary data.</text>
</comment>
<feature type="transmembrane region" description="Helical" evidence="1">
    <location>
        <begin position="369"/>
        <end position="389"/>
    </location>
</feature>
<protein>
    <submittedName>
        <fullName evidence="2">Uncharacterized protein</fullName>
    </submittedName>
</protein>
<accession>A0A3S1C4R7</accession>
<evidence type="ECO:0000256" key="1">
    <source>
        <dbReference type="SAM" id="Phobius"/>
    </source>
</evidence>
<evidence type="ECO:0000313" key="3">
    <source>
        <dbReference type="Proteomes" id="UP000276103"/>
    </source>
</evidence>
<dbReference type="EMBL" id="RSCM01000010">
    <property type="protein sequence ID" value="RUS95355.1"/>
    <property type="molecule type" value="Genomic_DNA"/>
</dbReference>
<keyword evidence="1" id="KW-0812">Transmembrane</keyword>
<dbReference type="RefSeq" id="WP_127054958.1">
    <property type="nucleotide sequence ID" value="NZ_RSCM01000010.1"/>
</dbReference>
<reference evidence="2 3" key="1">
    <citation type="journal article" date="2019" name="Genome Biol. Evol.">
        <title>Day and night: Metabolic profiles and evolutionary relationships of six axenic non-marine cyanobacteria.</title>
        <authorList>
            <person name="Will S.E."/>
            <person name="Henke P."/>
            <person name="Boedeker C."/>
            <person name="Huang S."/>
            <person name="Brinkmann H."/>
            <person name="Rohde M."/>
            <person name="Jarek M."/>
            <person name="Friedl T."/>
            <person name="Seufert S."/>
            <person name="Schumacher M."/>
            <person name="Overmann J."/>
            <person name="Neumann-Schaal M."/>
            <person name="Petersen J."/>
        </authorList>
    </citation>
    <scope>NUCLEOTIDE SEQUENCE [LARGE SCALE GENOMIC DNA]</scope>
    <source>
        <strain evidence="2 3">SAG 1403-4b</strain>
    </source>
</reference>
<dbReference type="Proteomes" id="UP000276103">
    <property type="component" value="Unassembled WGS sequence"/>
</dbReference>
<keyword evidence="1" id="KW-0472">Membrane</keyword>
<keyword evidence="3" id="KW-1185">Reference proteome</keyword>